<evidence type="ECO:0000313" key="7">
    <source>
        <dbReference type="Proteomes" id="UP001396334"/>
    </source>
</evidence>
<dbReference type="InterPro" id="IPR011011">
    <property type="entry name" value="Znf_FYVE_PHD"/>
</dbReference>
<dbReference type="EMBL" id="JBBPBN010000004">
    <property type="protein sequence ID" value="KAK9041103.1"/>
    <property type="molecule type" value="Genomic_DNA"/>
</dbReference>
<reference evidence="6 7" key="1">
    <citation type="journal article" date="2024" name="G3 (Bethesda)">
        <title>Genome assembly of Hibiscus sabdariffa L. provides insights into metabolisms of medicinal natural products.</title>
        <authorList>
            <person name="Kim T."/>
        </authorList>
    </citation>
    <scope>NUCLEOTIDE SEQUENCE [LARGE SCALE GENOMIC DNA]</scope>
    <source>
        <strain evidence="6">TK-2024</strain>
        <tissue evidence="6">Old leaves</tissue>
    </source>
</reference>
<gene>
    <name evidence="6" type="ORF">V6N11_016223</name>
</gene>
<comment type="caution">
    <text evidence="6">The sequence shown here is derived from an EMBL/GenBank/DDBJ whole genome shotgun (WGS) entry which is preliminary data.</text>
</comment>
<dbReference type="PROSITE" id="PS50090">
    <property type="entry name" value="MYB_LIKE"/>
    <property type="match status" value="1"/>
</dbReference>
<dbReference type="SUPFAM" id="SSF46689">
    <property type="entry name" value="Homeodomain-like"/>
    <property type="match status" value="1"/>
</dbReference>
<dbReference type="Gene3D" id="1.10.246.220">
    <property type="match status" value="1"/>
</dbReference>
<dbReference type="Proteomes" id="UP001396334">
    <property type="component" value="Unassembled WGS sequence"/>
</dbReference>
<dbReference type="PANTHER" id="PTHR47863">
    <property type="entry name" value="RING/FYVE/PHD ZINC FINGER SUPERFAMILY PROTEIN"/>
    <property type="match status" value="1"/>
</dbReference>
<feature type="compositionally biased region" description="Acidic residues" evidence="4">
    <location>
        <begin position="52"/>
        <end position="80"/>
    </location>
</feature>
<dbReference type="SUPFAM" id="SSF57903">
    <property type="entry name" value="FYVE/PHD zinc finger"/>
    <property type="match status" value="1"/>
</dbReference>
<feature type="domain" description="Myb-like" evidence="5">
    <location>
        <begin position="509"/>
        <end position="570"/>
    </location>
</feature>
<keyword evidence="1" id="KW-0479">Metal-binding</keyword>
<feature type="compositionally biased region" description="Basic residues" evidence="4">
    <location>
        <begin position="445"/>
        <end position="458"/>
    </location>
</feature>
<dbReference type="CDD" id="cd11660">
    <property type="entry name" value="SANT_TRF"/>
    <property type="match status" value="1"/>
</dbReference>
<dbReference type="PANTHER" id="PTHR47863:SF5">
    <property type="entry name" value="HOMEODOMAIN-LIKE PROTEIN WITH RING_FYVE_PHD-TYPE ZINC FINGER DOMAIN-CONTAINING PROTEIN-RELATED"/>
    <property type="match status" value="1"/>
</dbReference>
<evidence type="ECO:0000256" key="3">
    <source>
        <dbReference type="ARBA" id="ARBA00022833"/>
    </source>
</evidence>
<keyword evidence="3" id="KW-0862">Zinc</keyword>
<feature type="region of interest" description="Disordered" evidence="4">
    <location>
        <begin position="390"/>
        <end position="423"/>
    </location>
</feature>
<evidence type="ECO:0000313" key="6">
    <source>
        <dbReference type="EMBL" id="KAK9041103.1"/>
    </source>
</evidence>
<feature type="compositionally biased region" description="Acidic residues" evidence="4">
    <location>
        <begin position="131"/>
        <end position="145"/>
    </location>
</feature>
<keyword evidence="2" id="KW-0863">Zinc-finger</keyword>
<accession>A0ABR2TUB2</accession>
<sequence length="587" mass="65131">MKTKTPAFKLRPRKSIPPSIASLSSALLYQDGDNEEYDLHGNDNGQSMDTGSSEDNDNNNDDVDGEDGDFDDVDEEEVSDDGSGRGIAGAHDNVVPDVVNEEVKDDNVVPDDVNEKVEDDNVVPDDVNEKVEDDNVAPDDVNEEVEDDNLALDDVNEEVEDDNVAPDDVNEEVEDDNVVPDDVNEEVEDNIAVPGDVNEEVEDDNVVPDRVEEVGESAGVKCILADWLGVFSYSCSGGSSQVLICSENGCPIAMHEVCMNTEPYFDDTGKFYCPYCWHTRVVARTEELRREALLAKRELLNFMHLKRDVGNEEKQEDGVDNMKATSLSKTAGKKASRDGENGLNVDANETIYSNQEQTMCVLSKGKEKPDDESTSKVHGADIVADVQTMQEEDMENTSDSENDGGALEDNQGKSRTPAKDATSKVPAIESFEYVSSDLDTGTLVRRKRIKHTAQRVRPRQVDSPKIPSFQPGTNAKDKMTNLQGKARTEKTSVQSQELNKQIRIPIASNGKRRPLPWTTEEVDMLKAGVRRFSLTANKNMPWRKILEFGHDVFDNNRIPADLKDKWKKIMAKEEPKSNMGALIPLEE</sequence>
<feature type="region of interest" description="Disordered" evidence="4">
    <location>
        <begin position="32"/>
        <end position="145"/>
    </location>
</feature>
<evidence type="ECO:0000256" key="4">
    <source>
        <dbReference type="SAM" id="MobiDB-lite"/>
    </source>
</evidence>
<keyword evidence="7" id="KW-1185">Reference proteome</keyword>
<proteinExistence type="predicted"/>
<dbReference type="InterPro" id="IPR013083">
    <property type="entry name" value="Znf_RING/FYVE/PHD"/>
</dbReference>
<dbReference type="InterPro" id="IPR009057">
    <property type="entry name" value="Homeodomain-like_sf"/>
</dbReference>
<evidence type="ECO:0000259" key="5">
    <source>
        <dbReference type="PROSITE" id="PS50090"/>
    </source>
</evidence>
<feature type="region of interest" description="Disordered" evidence="4">
    <location>
        <begin position="1"/>
        <end position="20"/>
    </location>
</feature>
<dbReference type="Gene3D" id="3.30.40.10">
    <property type="entry name" value="Zinc/RING finger domain, C3HC4 (zinc finger)"/>
    <property type="match status" value="1"/>
</dbReference>
<evidence type="ECO:0000256" key="1">
    <source>
        <dbReference type="ARBA" id="ARBA00022723"/>
    </source>
</evidence>
<organism evidence="6 7">
    <name type="scientific">Hibiscus sabdariffa</name>
    <name type="common">roselle</name>
    <dbReference type="NCBI Taxonomy" id="183260"/>
    <lineage>
        <taxon>Eukaryota</taxon>
        <taxon>Viridiplantae</taxon>
        <taxon>Streptophyta</taxon>
        <taxon>Embryophyta</taxon>
        <taxon>Tracheophyta</taxon>
        <taxon>Spermatophyta</taxon>
        <taxon>Magnoliopsida</taxon>
        <taxon>eudicotyledons</taxon>
        <taxon>Gunneridae</taxon>
        <taxon>Pentapetalae</taxon>
        <taxon>rosids</taxon>
        <taxon>malvids</taxon>
        <taxon>Malvales</taxon>
        <taxon>Malvaceae</taxon>
        <taxon>Malvoideae</taxon>
        <taxon>Hibiscus</taxon>
    </lineage>
</organism>
<feature type="compositionally biased region" description="Acidic residues" evidence="4">
    <location>
        <begin position="390"/>
        <end position="402"/>
    </location>
</feature>
<feature type="region of interest" description="Disordered" evidence="4">
    <location>
        <begin position="445"/>
        <end position="478"/>
    </location>
</feature>
<dbReference type="InterPro" id="IPR001005">
    <property type="entry name" value="SANT/Myb"/>
</dbReference>
<name>A0ABR2TUB2_9ROSI</name>
<evidence type="ECO:0000256" key="2">
    <source>
        <dbReference type="ARBA" id="ARBA00022771"/>
    </source>
</evidence>
<protein>
    <recommendedName>
        <fullName evidence="5">Myb-like domain-containing protein</fullName>
    </recommendedName>
</protein>
<feature type="region of interest" description="Disordered" evidence="4">
    <location>
        <begin position="311"/>
        <end position="350"/>
    </location>
</feature>